<keyword evidence="3" id="KW-0489">Methyltransferase</keyword>
<dbReference type="RefSeq" id="WP_120168475.1">
    <property type="nucleotide sequence ID" value="NZ_MCIB01000011.1"/>
</dbReference>
<dbReference type="EMBL" id="MCIB01000011">
    <property type="protein sequence ID" value="RKD32431.1"/>
    <property type="molecule type" value="Genomic_DNA"/>
</dbReference>
<dbReference type="SUPFAM" id="SSF53335">
    <property type="entry name" value="S-adenosyl-L-methionine-dependent methyltransferases"/>
    <property type="match status" value="1"/>
</dbReference>
<organism evidence="3 4">
    <name type="scientific">Thermohalobacter berrensis</name>
    <dbReference type="NCBI Taxonomy" id="99594"/>
    <lineage>
        <taxon>Bacteria</taxon>
        <taxon>Bacillati</taxon>
        <taxon>Bacillota</taxon>
        <taxon>Tissierellia</taxon>
        <taxon>Tissierellales</taxon>
        <taxon>Thermohalobacteraceae</taxon>
        <taxon>Thermohalobacter</taxon>
    </lineage>
</organism>
<dbReference type="PANTHER" id="PTHR43861">
    <property type="entry name" value="TRANS-ACONITATE 2-METHYLTRANSFERASE-RELATED"/>
    <property type="match status" value="1"/>
</dbReference>
<evidence type="ECO:0000259" key="2">
    <source>
        <dbReference type="Pfam" id="PF13649"/>
    </source>
</evidence>
<dbReference type="Gene3D" id="2.20.25.110">
    <property type="entry name" value="S-adenosyl-L-methionine-dependent methyltransferases"/>
    <property type="match status" value="1"/>
</dbReference>
<dbReference type="Pfam" id="PF13649">
    <property type="entry name" value="Methyltransf_25"/>
    <property type="match status" value="1"/>
</dbReference>
<dbReference type="CDD" id="cd02440">
    <property type="entry name" value="AdoMet_MTases"/>
    <property type="match status" value="1"/>
</dbReference>
<sequence>MEIYNEFAHIYDTLMEDVDYGKWYDYIKRIFENNNISPKNILEIACGTGNFTKFLCKDGYNVTCFDISEDMLSVAYDKLKDYKNVTILKQDMIDFNINIRYDAILSICDSINYITDLKNLKNSFENVYSHLKDGGIFIFDINSYHKLSKILGDNTYVDEQNDIFYVWENFFDDTNKICEFYLNFFIKKGNNKYKRIQETHIQKAYTVEEIVSTLNQVGFNTIEVYESFTFKPPRKSSERINFIAKK</sequence>
<dbReference type="Proteomes" id="UP000284177">
    <property type="component" value="Unassembled WGS sequence"/>
</dbReference>
<proteinExistence type="predicted"/>
<evidence type="ECO:0000256" key="1">
    <source>
        <dbReference type="ARBA" id="ARBA00022679"/>
    </source>
</evidence>
<evidence type="ECO:0000313" key="3">
    <source>
        <dbReference type="EMBL" id="RKD32431.1"/>
    </source>
</evidence>
<name>A0A419T4M1_9FIRM</name>
<dbReference type="GO" id="GO:0032259">
    <property type="term" value="P:methylation"/>
    <property type="evidence" value="ECO:0007669"/>
    <property type="project" value="UniProtKB-KW"/>
</dbReference>
<protein>
    <submittedName>
        <fullName evidence="3">Methyltransferase</fullName>
    </submittedName>
</protein>
<dbReference type="OrthoDB" id="9811589at2"/>
<dbReference type="GO" id="GO:0008168">
    <property type="term" value="F:methyltransferase activity"/>
    <property type="evidence" value="ECO:0007669"/>
    <property type="project" value="UniProtKB-KW"/>
</dbReference>
<feature type="domain" description="Methyltransferase" evidence="2">
    <location>
        <begin position="41"/>
        <end position="135"/>
    </location>
</feature>
<gene>
    <name evidence="3" type="ORF">BET03_10970</name>
</gene>
<evidence type="ECO:0000313" key="4">
    <source>
        <dbReference type="Proteomes" id="UP000284177"/>
    </source>
</evidence>
<dbReference type="PANTHER" id="PTHR43861:SF6">
    <property type="entry name" value="METHYLTRANSFERASE TYPE 11"/>
    <property type="match status" value="1"/>
</dbReference>
<keyword evidence="4" id="KW-1185">Reference proteome</keyword>
<keyword evidence="1 3" id="KW-0808">Transferase</keyword>
<comment type="caution">
    <text evidence="3">The sequence shown here is derived from an EMBL/GenBank/DDBJ whole genome shotgun (WGS) entry which is preliminary data.</text>
</comment>
<dbReference type="InterPro" id="IPR041698">
    <property type="entry name" value="Methyltransf_25"/>
</dbReference>
<dbReference type="AlphaFoldDB" id="A0A419T4M1"/>
<dbReference type="Gene3D" id="3.40.50.150">
    <property type="entry name" value="Vaccinia Virus protein VP39"/>
    <property type="match status" value="1"/>
</dbReference>
<reference evidence="3 4" key="1">
    <citation type="submission" date="2016-08" db="EMBL/GenBank/DDBJ databases">
        <title>Novel Firmicutes and Novel Genomes.</title>
        <authorList>
            <person name="Poppleton D.I."/>
            <person name="Gribaldo S."/>
        </authorList>
    </citation>
    <scope>NUCLEOTIDE SEQUENCE [LARGE SCALE GENOMIC DNA]</scope>
    <source>
        <strain evidence="3 4">CTT3</strain>
    </source>
</reference>
<accession>A0A419T4M1</accession>
<dbReference type="InterPro" id="IPR029063">
    <property type="entry name" value="SAM-dependent_MTases_sf"/>
</dbReference>